<dbReference type="SMART" id="SM00192">
    <property type="entry name" value="LDLa"/>
    <property type="match status" value="3"/>
</dbReference>
<evidence type="ECO:0000256" key="6">
    <source>
        <dbReference type="ARBA" id="ARBA00023136"/>
    </source>
</evidence>
<evidence type="ECO:0000256" key="10">
    <source>
        <dbReference type="PROSITE-ProRule" id="PRU00124"/>
    </source>
</evidence>
<feature type="disulfide bond" evidence="10">
    <location>
        <begin position="24"/>
        <end position="36"/>
    </location>
</feature>
<dbReference type="OrthoDB" id="6437670at2759"/>
<evidence type="ECO:0000256" key="5">
    <source>
        <dbReference type="ARBA" id="ARBA00022989"/>
    </source>
</evidence>
<sequence>MEILVLISLLACAFLCYAEASTQCASDEFKCSNGRCTTVRNLCDMGDDCDDNSDEQFCDPYHCHPLAFQCLNGKCISRRVFCNGGGDQCGDNSDERYCNIGSSFPCPPGWIRCPSGNRCIPASWVCDGTKDCIFESEERNCEKNTAKAQDYVAKSEFKSLFVRKRKPGPSTDRWGSQVHRIAVALHLADNSTFDGGNRTGEEIRYELTTQLLHRLSKVRKMSSQELALYIHALLVACVDPRDFYGDGLVRELRRRVEAKGNYTNPFLILVLCNAGDTMTASDVESVTAAYDAQHRPFWIDYQALSSMALSCISSGSNVSVDERTLTDMLQELKRRQFRNGTVDNFRTTALVTQALFIHDSYKKDFDLDSAMKALTDGLNGSKSLLDTYYALPVLSRKSLLNVTSGHCRKEPVAGESTISFFLLLRLRVQEFF</sequence>
<accession>A0A4Y2NYC0</accession>
<name>A0A4Y2NYC0_ARAVE</name>
<comment type="caution">
    <text evidence="12">The sequence shown here is derived from an EMBL/GenBank/DDBJ whole genome shotgun (WGS) entry which is preliminary data.</text>
</comment>
<feature type="binding site" evidence="8">
    <location>
        <position position="344"/>
    </location>
    <ligand>
        <name>cyanocob(III)alamin</name>
        <dbReference type="ChEBI" id="CHEBI:17439"/>
    </ligand>
</feature>
<feature type="disulfide bond" evidence="10">
    <location>
        <begin position="31"/>
        <end position="49"/>
    </location>
</feature>
<dbReference type="Proteomes" id="UP000499080">
    <property type="component" value="Unassembled WGS sequence"/>
</dbReference>
<proteinExistence type="predicted"/>
<evidence type="ECO:0000256" key="1">
    <source>
        <dbReference type="ARBA" id="ARBA00004167"/>
    </source>
</evidence>
<dbReference type="Pfam" id="PF01122">
    <property type="entry name" value="Cobalamin_bind"/>
    <property type="match status" value="1"/>
</dbReference>
<dbReference type="CDD" id="cd00112">
    <property type="entry name" value="LDLa"/>
    <property type="match status" value="3"/>
</dbReference>
<comment type="caution">
    <text evidence="10">Lacks conserved residue(s) required for the propagation of feature annotation.</text>
</comment>
<feature type="chain" id="PRO_5021365156" description="Low-density lipoprotein receptor-related protein 2" evidence="11">
    <location>
        <begin position="21"/>
        <end position="432"/>
    </location>
</feature>
<dbReference type="Gene3D" id="1.50.10.20">
    <property type="match status" value="1"/>
</dbReference>
<dbReference type="GO" id="GO:0031419">
    <property type="term" value="F:cobalamin binding"/>
    <property type="evidence" value="ECO:0007669"/>
    <property type="project" value="InterPro"/>
</dbReference>
<dbReference type="GO" id="GO:0015889">
    <property type="term" value="P:cobalamin transport"/>
    <property type="evidence" value="ECO:0007669"/>
    <property type="project" value="InterPro"/>
</dbReference>
<evidence type="ECO:0008006" key="14">
    <source>
        <dbReference type="Google" id="ProtNLM"/>
    </source>
</evidence>
<feature type="signal peptide" evidence="11">
    <location>
        <begin position="1"/>
        <end position="20"/>
    </location>
</feature>
<evidence type="ECO:0000313" key="13">
    <source>
        <dbReference type="Proteomes" id="UP000499080"/>
    </source>
</evidence>
<dbReference type="EMBL" id="BGPR01010022">
    <property type="protein sequence ID" value="GBN43812.1"/>
    <property type="molecule type" value="Genomic_DNA"/>
</dbReference>
<dbReference type="Gene3D" id="4.10.400.10">
    <property type="entry name" value="Low-density Lipoprotein Receptor"/>
    <property type="match status" value="3"/>
</dbReference>
<evidence type="ECO:0000256" key="8">
    <source>
        <dbReference type="PIRSR" id="PIRSR602157-1"/>
    </source>
</evidence>
<dbReference type="PROSITE" id="PS50068">
    <property type="entry name" value="LDLRA_2"/>
    <property type="match status" value="3"/>
</dbReference>
<feature type="disulfide bond" evidence="9">
    <location>
        <begin position="272"/>
        <end position="311"/>
    </location>
</feature>
<dbReference type="AlphaFoldDB" id="A0A4Y2NYC0"/>
<protein>
    <recommendedName>
        <fullName evidence="14">Low-density lipoprotein receptor-related protein 2</fullName>
    </recommendedName>
</protein>
<evidence type="ECO:0000313" key="12">
    <source>
        <dbReference type="EMBL" id="GBN43812.1"/>
    </source>
</evidence>
<dbReference type="Pfam" id="PF00057">
    <property type="entry name" value="Ldl_recept_a"/>
    <property type="match status" value="3"/>
</dbReference>
<keyword evidence="5" id="KW-1133">Transmembrane helix</keyword>
<evidence type="ECO:0000256" key="11">
    <source>
        <dbReference type="SAM" id="SignalP"/>
    </source>
</evidence>
<dbReference type="GO" id="GO:0005886">
    <property type="term" value="C:plasma membrane"/>
    <property type="evidence" value="ECO:0007669"/>
    <property type="project" value="TreeGrafter"/>
</dbReference>
<keyword evidence="4" id="KW-0677">Repeat</keyword>
<dbReference type="PRINTS" id="PR00261">
    <property type="entry name" value="LDLRECEPTOR"/>
</dbReference>
<dbReference type="GO" id="GO:0016192">
    <property type="term" value="P:vesicle-mediated transport"/>
    <property type="evidence" value="ECO:0007669"/>
    <property type="project" value="UniProtKB-ARBA"/>
</dbReference>
<feature type="disulfide bond" evidence="10">
    <location>
        <begin position="43"/>
        <end position="58"/>
    </location>
</feature>
<dbReference type="InterPro" id="IPR002172">
    <property type="entry name" value="LDrepeatLR_classA_rpt"/>
</dbReference>
<feature type="disulfide bond" evidence="10">
    <location>
        <begin position="126"/>
        <end position="141"/>
    </location>
</feature>
<evidence type="ECO:0000256" key="2">
    <source>
        <dbReference type="ARBA" id="ARBA00004308"/>
    </source>
</evidence>
<evidence type="ECO:0000256" key="4">
    <source>
        <dbReference type="ARBA" id="ARBA00022737"/>
    </source>
</evidence>
<keyword evidence="13" id="KW-1185">Reference proteome</keyword>
<feature type="binding site" evidence="8">
    <location>
        <position position="300"/>
    </location>
    <ligand>
        <name>cyanocob(III)alamin</name>
        <dbReference type="ChEBI" id="CHEBI:17439"/>
    </ligand>
</feature>
<evidence type="ECO:0000256" key="7">
    <source>
        <dbReference type="ARBA" id="ARBA00023157"/>
    </source>
</evidence>
<dbReference type="InterPro" id="IPR036055">
    <property type="entry name" value="LDL_receptor-like_sf"/>
</dbReference>
<dbReference type="InterPro" id="IPR023415">
    <property type="entry name" value="LDLR_class-A_CS"/>
</dbReference>
<dbReference type="InterPro" id="IPR050685">
    <property type="entry name" value="LDLR"/>
</dbReference>
<keyword evidence="6" id="KW-0472">Membrane</keyword>
<reference evidence="12 13" key="1">
    <citation type="journal article" date="2019" name="Sci. Rep.">
        <title>Orb-weaving spider Araneus ventricosus genome elucidates the spidroin gene catalogue.</title>
        <authorList>
            <person name="Kono N."/>
            <person name="Nakamura H."/>
            <person name="Ohtoshi R."/>
            <person name="Moran D.A.P."/>
            <person name="Shinohara A."/>
            <person name="Yoshida Y."/>
            <person name="Fujiwara M."/>
            <person name="Mori M."/>
            <person name="Tomita M."/>
            <person name="Arakawa K."/>
        </authorList>
    </citation>
    <scope>NUCLEOTIDE SEQUENCE [LARGE SCALE GENOMIC DNA]</scope>
</reference>
<keyword evidence="7 9" id="KW-1015">Disulfide bond</keyword>
<organism evidence="12 13">
    <name type="scientific">Araneus ventricosus</name>
    <name type="common">Orbweaver spider</name>
    <name type="synonym">Epeira ventricosa</name>
    <dbReference type="NCBI Taxonomy" id="182803"/>
    <lineage>
        <taxon>Eukaryota</taxon>
        <taxon>Metazoa</taxon>
        <taxon>Ecdysozoa</taxon>
        <taxon>Arthropoda</taxon>
        <taxon>Chelicerata</taxon>
        <taxon>Arachnida</taxon>
        <taxon>Araneae</taxon>
        <taxon>Araneomorphae</taxon>
        <taxon>Entelegynae</taxon>
        <taxon>Araneoidea</taxon>
        <taxon>Araneidae</taxon>
        <taxon>Araneus</taxon>
    </lineage>
</organism>
<keyword evidence="3" id="KW-0812">Transmembrane</keyword>
<comment type="subcellular location">
    <subcellularLocation>
        <location evidence="2">Endomembrane system</location>
    </subcellularLocation>
    <subcellularLocation>
        <location evidence="1">Membrane</location>
        <topology evidence="1">Single-pass membrane protein</topology>
    </subcellularLocation>
</comment>
<keyword evidence="11" id="KW-0732">Signal</keyword>
<evidence type="ECO:0000256" key="3">
    <source>
        <dbReference type="ARBA" id="ARBA00022692"/>
    </source>
</evidence>
<dbReference type="SUPFAM" id="SSF57424">
    <property type="entry name" value="LDL receptor-like module"/>
    <property type="match status" value="3"/>
</dbReference>
<dbReference type="GO" id="GO:0012505">
    <property type="term" value="C:endomembrane system"/>
    <property type="evidence" value="ECO:0007669"/>
    <property type="project" value="UniProtKB-SubCell"/>
</dbReference>
<dbReference type="PROSITE" id="PS01209">
    <property type="entry name" value="LDLRA_1"/>
    <property type="match status" value="1"/>
</dbReference>
<evidence type="ECO:0000256" key="9">
    <source>
        <dbReference type="PIRSR" id="PIRSR602157-2"/>
    </source>
</evidence>
<keyword evidence="8" id="KW-0170">Cobalt</keyword>
<gene>
    <name evidence="12" type="ORF">AVEN_77707_1</name>
</gene>
<feature type="disulfide bond" evidence="10">
    <location>
        <begin position="63"/>
        <end position="75"/>
    </location>
</feature>
<dbReference type="InterPro" id="IPR002157">
    <property type="entry name" value="Cbl-bd_prot"/>
</dbReference>
<dbReference type="PANTHER" id="PTHR24270">
    <property type="entry name" value="LOW-DENSITY LIPOPROTEIN RECEPTOR-RELATED"/>
    <property type="match status" value="1"/>
</dbReference>